<accession>A0A6C0ACI3</accession>
<reference evidence="1" key="1">
    <citation type="journal article" date="2020" name="Nature">
        <title>Giant virus diversity and host interactions through global metagenomics.</title>
        <authorList>
            <person name="Schulz F."/>
            <person name="Roux S."/>
            <person name="Paez-Espino D."/>
            <person name="Jungbluth S."/>
            <person name="Walsh D.A."/>
            <person name="Denef V.J."/>
            <person name="McMahon K.D."/>
            <person name="Konstantinidis K.T."/>
            <person name="Eloe-Fadrosh E.A."/>
            <person name="Kyrpides N.C."/>
            <person name="Woyke T."/>
        </authorList>
    </citation>
    <scope>NUCLEOTIDE SEQUENCE</scope>
    <source>
        <strain evidence="1">GVMAG-S-1004661-13</strain>
    </source>
</reference>
<organism evidence="1">
    <name type="scientific">viral metagenome</name>
    <dbReference type="NCBI Taxonomy" id="1070528"/>
    <lineage>
        <taxon>unclassified sequences</taxon>
        <taxon>metagenomes</taxon>
        <taxon>organismal metagenomes</taxon>
    </lineage>
</organism>
<evidence type="ECO:0000313" key="1">
    <source>
        <dbReference type="EMBL" id="QHS77436.1"/>
    </source>
</evidence>
<protein>
    <submittedName>
        <fullName evidence="1">Uncharacterized protein</fullName>
    </submittedName>
</protein>
<name>A0A6C0ACI3_9ZZZZ</name>
<sequence>MRVSKFNIYFKNTTKEELKEELKNSDKFKDINIKPIFKEFKYYSNKSLEGRNCVYKYFKTCEKKLIEKLKTKKDKILYLSNSEKIDLYLKKISTQNNKNKTYNICNFDFFVGHIFIKIDLISFLPYLNYQKYHIKNTKKKNYYLGLLRNINEF</sequence>
<proteinExistence type="predicted"/>
<dbReference type="EMBL" id="MN740548">
    <property type="protein sequence ID" value="QHS77436.1"/>
    <property type="molecule type" value="Genomic_DNA"/>
</dbReference>
<dbReference type="AlphaFoldDB" id="A0A6C0ACI3"/>